<dbReference type="EMBL" id="BAAAFI010000049">
    <property type="protein sequence ID" value="GAA0881218.1"/>
    <property type="molecule type" value="Genomic_DNA"/>
</dbReference>
<feature type="transmembrane region" description="Helical" evidence="2">
    <location>
        <begin position="18"/>
        <end position="37"/>
    </location>
</feature>
<dbReference type="RefSeq" id="WP_343854991.1">
    <property type="nucleotide sequence ID" value="NZ_BAAAFI010000049.1"/>
</dbReference>
<dbReference type="Proteomes" id="UP001500469">
    <property type="component" value="Unassembled WGS sequence"/>
</dbReference>
<proteinExistence type="predicted"/>
<gene>
    <name evidence="3" type="ORF">GCM10009119_41880</name>
</gene>
<feature type="region of interest" description="Disordered" evidence="1">
    <location>
        <begin position="589"/>
        <end position="615"/>
    </location>
</feature>
<keyword evidence="4" id="KW-1185">Reference proteome</keyword>
<comment type="caution">
    <text evidence="3">The sequence shown here is derived from an EMBL/GenBank/DDBJ whole genome shotgun (WGS) entry which is preliminary data.</text>
</comment>
<name>A0ABP3YI01_9BACT</name>
<evidence type="ECO:0008006" key="5">
    <source>
        <dbReference type="Google" id="ProtNLM"/>
    </source>
</evidence>
<evidence type="ECO:0000313" key="4">
    <source>
        <dbReference type="Proteomes" id="UP001500469"/>
    </source>
</evidence>
<keyword evidence="2" id="KW-1133">Transmembrane helix</keyword>
<evidence type="ECO:0000313" key="3">
    <source>
        <dbReference type="EMBL" id="GAA0881218.1"/>
    </source>
</evidence>
<protein>
    <recommendedName>
        <fullName evidence="5">AsmA-like protein</fullName>
    </recommendedName>
</protein>
<organism evidence="3 4">
    <name type="scientific">Algoriphagus jejuensis</name>
    <dbReference type="NCBI Taxonomy" id="419934"/>
    <lineage>
        <taxon>Bacteria</taxon>
        <taxon>Pseudomonadati</taxon>
        <taxon>Bacteroidota</taxon>
        <taxon>Cytophagia</taxon>
        <taxon>Cytophagales</taxon>
        <taxon>Cyclobacteriaceae</taxon>
        <taxon>Algoriphagus</taxon>
    </lineage>
</organism>
<keyword evidence="2" id="KW-0812">Transmembrane</keyword>
<sequence>MNLEANSAKKKWSKTKKIVVTLGFLIVAAGVLVYLNFNKLVSAALNQSFQSSLMSEVYDLKFENLRVNPIQGTIAVYNVSFEPKENSEYPYLNSFIRLHTKSLTLENVDISLLLESHELALDKISINTPEIELDVNGSNPILFPFKPTKASEDAGKKRSLDAYFLHEFELVDASFHVINSVKNRDFTIENFSISLRDLLINQDEGQDVISLKNIYISLAKFTGNLTEGPLKHAKFMDFRLMFDSVNVLKNLDTLIFQFRDMQAGIDSLDVHTKDSLFHLQMDVFKLGYLDQSILLKGLSFKPNKTNAEVQKNYSFQQANFSGTVASLSILGINFDSLMYEDKIFIDEVLLDSVATGIYKDNTKPKDLSQFPEYLGQTIAKIETPLWIKSLKVTNVELTNEEKRPDGTTAIVTISKGTAEVKNITNLAPNGELELSARAYLAGTVETILTLKFSYAKPQFSFTGSLSPFDLPQLNPIIQAYSPAKITKGTVDNISFSGLAANTTASGTLKFLYHGLEVDLQLKDQAKWKSSLVTFGANTALISQNPISENSPERTVRFTAERDMNKGFVNLVIKSILNGMKETMIMSKENRKEFNQLKKETRKEAKREAKKENETN</sequence>
<evidence type="ECO:0000256" key="2">
    <source>
        <dbReference type="SAM" id="Phobius"/>
    </source>
</evidence>
<keyword evidence="2" id="KW-0472">Membrane</keyword>
<evidence type="ECO:0000256" key="1">
    <source>
        <dbReference type="SAM" id="MobiDB-lite"/>
    </source>
</evidence>
<accession>A0ABP3YI01</accession>
<reference evidence="4" key="1">
    <citation type="journal article" date="2019" name="Int. J. Syst. Evol. Microbiol.">
        <title>The Global Catalogue of Microorganisms (GCM) 10K type strain sequencing project: providing services to taxonomists for standard genome sequencing and annotation.</title>
        <authorList>
            <consortium name="The Broad Institute Genomics Platform"/>
            <consortium name="The Broad Institute Genome Sequencing Center for Infectious Disease"/>
            <person name="Wu L."/>
            <person name="Ma J."/>
        </authorList>
    </citation>
    <scope>NUCLEOTIDE SEQUENCE [LARGE SCALE GENOMIC DNA]</scope>
    <source>
        <strain evidence="4">JCM 16112</strain>
    </source>
</reference>